<name>A0A8T0IYJ9_CERPU</name>
<organism evidence="1 2">
    <name type="scientific">Ceratodon purpureus</name>
    <name type="common">Fire moss</name>
    <name type="synonym">Dicranum purpureum</name>
    <dbReference type="NCBI Taxonomy" id="3225"/>
    <lineage>
        <taxon>Eukaryota</taxon>
        <taxon>Viridiplantae</taxon>
        <taxon>Streptophyta</taxon>
        <taxon>Embryophyta</taxon>
        <taxon>Bryophyta</taxon>
        <taxon>Bryophytina</taxon>
        <taxon>Bryopsida</taxon>
        <taxon>Dicranidae</taxon>
        <taxon>Pseudoditrichales</taxon>
        <taxon>Ditrichaceae</taxon>
        <taxon>Ceratodon</taxon>
    </lineage>
</organism>
<dbReference type="AlphaFoldDB" id="A0A8T0IYJ9"/>
<comment type="caution">
    <text evidence="1">The sequence shown here is derived from an EMBL/GenBank/DDBJ whole genome shotgun (WGS) entry which is preliminary data.</text>
</comment>
<dbReference type="Proteomes" id="UP000822688">
    <property type="component" value="Chromosome 2"/>
</dbReference>
<proteinExistence type="predicted"/>
<evidence type="ECO:0000313" key="1">
    <source>
        <dbReference type="EMBL" id="KAG0588794.1"/>
    </source>
</evidence>
<gene>
    <name evidence="1" type="ORF">KC19_2G269500</name>
</gene>
<reference evidence="1" key="1">
    <citation type="submission" date="2020-06" db="EMBL/GenBank/DDBJ databases">
        <title>WGS assembly of Ceratodon purpureus strain R40.</title>
        <authorList>
            <person name="Carey S.B."/>
            <person name="Jenkins J."/>
            <person name="Shu S."/>
            <person name="Lovell J.T."/>
            <person name="Sreedasyam A."/>
            <person name="Maumus F."/>
            <person name="Tiley G.P."/>
            <person name="Fernandez-Pozo N."/>
            <person name="Barry K."/>
            <person name="Chen C."/>
            <person name="Wang M."/>
            <person name="Lipzen A."/>
            <person name="Daum C."/>
            <person name="Saski C.A."/>
            <person name="Payton A.C."/>
            <person name="Mcbreen J.C."/>
            <person name="Conrad R.E."/>
            <person name="Kollar L.M."/>
            <person name="Olsson S."/>
            <person name="Huttunen S."/>
            <person name="Landis J.B."/>
            <person name="Wickett N.J."/>
            <person name="Johnson M.G."/>
            <person name="Rensing S.A."/>
            <person name="Grimwood J."/>
            <person name="Schmutz J."/>
            <person name="Mcdaniel S.F."/>
        </authorList>
    </citation>
    <scope>NUCLEOTIDE SEQUENCE</scope>
    <source>
        <strain evidence="1">R40</strain>
    </source>
</reference>
<protein>
    <submittedName>
        <fullName evidence="1">Uncharacterized protein</fullName>
    </submittedName>
</protein>
<dbReference type="EMBL" id="CM026422">
    <property type="protein sequence ID" value="KAG0588794.1"/>
    <property type="molecule type" value="Genomic_DNA"/>
</dbReference>
<keyword evidence="2" id="KW-1185">Reference proteome</keyword>
<evidence type="ECO:0000313" key="2">
    <source>
        <dbReference type="Proteomes" id="UP000822688"/>
    </source>
</evidence>
<sequence>MDPMRTFLFFFPLAFSHQDQRINYLKLNLVLKVCFEKRGLPIMLAENILIRILSWSVKVSNCLQFCPYFSEFYDMLIFKSMVLKIRLPLTLSLLEATSVLISTMFAPSKYNDNLLLRLII</sequence>
<accession>A0A8T0IYJ9</accession>